<evidence type="ECO:0000313" key="2">
    <source>
        <dbReference type="EMBL" id="CAJ0579124.1"/>
    </source>
</evidence>
<keyword evidence="3" id="KW-1185">Reference proteome</keyword>
<protein>
    <submittedName>
        <fullName evidence="2">Uncharacterized protein</fullName>
    </submittedName>
</protein>
<sequence length="265" mass="29468">MDPNEAKKRDTKASFGKDGILGEMEAKAILLANTFLILSISSVSEHWLLYKVRKQTPPPSHCFKHTSIQGVHYLQCLNRSYALIEQHTSLFRLCNDLTGSTRKNVSRRQLLVLTAPWSEWTPSAISYWEFGVSALFSLAALGNLVFAAHRAVKGNEKVAGRNASISCGLFTFTLLTQLHIMHSVNTQPPTNEAETLKYCEAGWSLLSGCLGTALSGVCGYLYLAAAQVRELRERSQKRRRLMHNAILSSCRQEIAVAIRAKMTVL</sequence>
<reference evidence="2" key="1">
    <citation type="submission" date="2023-06" db="EMBL/GenBank/DDBJ databases">
        <authorList>
            <person name="Delattre M."/>
        </authorList>
    </citation>
    <scope>NUCLEOTIDE SEQUENCE</scope>
    <source>
        <strain evidence="2">AF72</strain>
    </source>
</reference>
<feature type="transmembrane region" description="Helical" evidence="1">
    <location>
        <begin position="201"/>
        <end position="225"/>
    </location>
</feature>
<dbReference type="Proteomes" id="UP001177023">
    <property type="component" value="Unassembled WGS sequence"/>
</dbReference>
<feature type="transmembrane region" description="Helical" evidence="1">
    <location>
        <begin position="28"/>
        <end position="50"/>
    </location>
</feature>
<name>A0AA36G4F9_9BILA</name>
<feature type="transmembrane region" description="Helical" evidence="1">
    <location>
        <begin position="158"/>
        <end position="181"/>
    </location>
</feature>
<dbReference type="EMBL" id="CATQJA010002655">
    <property type="protein sequence ID" value="CAJ0579124.1"/>
    <property type="molecule type" value="Genomic_DNA"/>
</dbReference>
<organism evidence="2 3">
    <name type="scientific">Mesorhabditis spiculigera</name>
    <dbReference type="NCBI Taxonomy" id="96644"/>
    <lineage>
        <taxon>Eukaryota</taxon>
        <taxon>Metazoa</taxon>
        <taxon>Ecdysozoa</taxon>
        <taxon>Nematoda</taxon>
        <taxon>Chromadorea</taxon>
        <taxon>Rhabditida</taxon>
        <taxon>Rhabditina</taxon>
        <taxon>Rhabditomorpha</taxon>
        <taxon>Rhabditoidea</taxon>
        <taxon>Rhabditidae</taxon>
        <taxon>Mesorhabditinae</taxon>
        <taxon>Mesorhabditis</taxon>
    </lineage>
</organism>
<keyword evidence="1" id="KW-0812">Transmembrane</keyword>
<dbReference type="Gene3D" id="1.20.140.150">
    <property type="match status" value="1"/>
</dbReference>
<gene>
    <name evidence="2" type="ORF">MSPICULIGERA_LOCUS17355</name>
</gene>
<comment type="caution">
    <text evidence="2">The sequence shown here is derived from an EMBL/GenBank/DDBJ whole genome shotgun (WGS) entry which is preliminary data.</text>
</comment>
<keyword evidence="1" id="KW-0472">Membrane</keyword>
<feature type="non-terminal residue" evidence="2">
    <location>
        <position position="265"/>
    </location>
</feature>
<accession>A0AA36G4F9</accession>
<keyword evidence="1" id="KW-1133">Transmembrane helix</keyword>
<proteinExistence type="predicted"/>
<dbReference type="AlphaFoldDB" id="A0AA36G4F9"/>
<feature type="transmembrane region" description="Helical" evidence="1">
    <location>
        <begin position="125"/>
        <end position="146"/>
    </location>
</feature>
<evidence type="ECO:0000313" key="3">
    <source>
        <dbReference type="Proteomes" id="UP001177023"/>
    </source>
</evidence>
<evidence type="ECO:0000256" key="1">
    <source>
        <dbReference type="SAM" id="Phobius"/>
    </source>
</evidence>